<dbReference type="GO" id="GO:0050661">
    <property type="term" value="F:NADP binding"/>
    <property type="evidence" value="ECO:0007669"/>
    <property type="project" value="InterPro"/>
</dbReference>
<evidence type="ECO:0000256" key="1">
    <source>
        <dbReference type="ARBA" id="ARBA00004903"/>
    </source>
</evidence>
<keyword evidence="5 8" id="KW-0560">Oxidoreductase</keyword>
<comment type="similarity">
    <text evidence="6">Belongs to the dihydrofolate reductase family.</text>
</comment>
<dbReference type="InterPro" id="IPR012259">
    <property type="entry name" value="DHFR"/>
</dbReference>
<proteinExistence type="inferred from homology"/>
<dbReference type="InterPro" id="IPR017925">
    <property type="entry name" value="DHFR_CS"/>
</dbReference>
<accession>A0A7U0GBH0</accession>
<feature type="domain" description="DHFR" evidence="7">
    <location>
        <begin position="2"/>
        <end position="172"/>
    </location>
</feature>
<dbReference type="GO" id="GO:0046452">
    <property type="term" value="P:dihydrofolate metabolic process"/>
    <property type="evidence" value="ECO:0007669"/>
    <property type="project" value="TreeGrafter"/>
</dbReference>
<evidence type="ECO:0000313" key="9">
    <source>
        <dbReference type="Proteomes" id="UP000596381"/>
    </source>
</evidence>
<organism evidence="8 9">
    <name type="scientific">Klebsiella phage vB_KpM_FBKp24</name>
    <dbReference type="NCBI Taxonomy" id="2801834"/>
    <lineage>
        <taxon>Viruses</taxon>
        <taxon>Duplodnaviria</taxon>
        <taxon>Heunggongvirae</taxon>
        <taxon>Uroviricota</taxon>
        <taxon>Caudoviricetes</taxon>
        <taxon>Chimalliviridae</taxon>
        <taxon>Maaswegvirus</taxon>
        <taxon>Maaswegvirus Kp24</taxon>
    </lineage>
</organism>
<evidence type="ECO:0000256" key="2">
    <source>
        <dbReference type="ARBA" id="ARBA00012856"/>
    </source>
</evidence>
<sequence>MIFSLIVAHDLDFVIGQDDKLPWRSEEDMQWFVRKTKNKAIVMGSTTAKGIGRALPGRTHYVLTSNPSQFESIPDIIAYSSFEDIAVDASRRGYNEVVICGGVSIYKQLIDRVQKIYVTEIPIHSNGNIKLDIDLIQELGKLLSYTTVHKGWVLETHEFSWHERCRFSTYVKVQNPITR</sequence>
<gene>
    <name evidence="8" type="ORF">vBKpMFBKp24_195</name>
</gene>
<dbReference type="Gene3D" id="3.40.430.10">
    <property type="entry name" value="Dihydrofolate Reductase, subunit A"/>
    <property type="match status" value="1"/>
</dbReference>
<name>A0A7U0GBH0_9CAUD</name>
<dbReference type="PROSITE" id="PS00075">
    <property type="entry name" value="DHFR_1"/>
    <property type="match status" value="1"/>
</dbReference>
<dbReference type="Pfam" id="PF00186">
    <property type="entry name" value="DHFR_1"/>
    <property type="match status" value="1"/>
</dbReference>
<protein>
    <recommendedName>
        <fullName evidence="2">dihydrofolate reductase</fullName>
        <ecNumber evidence="2">1.5.1.3</ecNumber>
    </recommendedName>
</protein>
<keyword evidence="3" id="KW-0554">One-carbon metabolism</keyword>
<evidence type="ECO:0000256" key="5">
    <source>
        <dbReference type="ARBA" id="ARBA00023002"/>
    </source>
</evidence>
<dbReference type="PANTHER" id="PTHR48069">
    <property type="entry name" value="DIHYDROFOLATE REDUCTASE"/>
    <property type="match status" value="1"/>
</dbReference>
<evidence type="ECO:0000313" key="8">
    <source>
        <dbReference type="EMBL" id="QQV92164.1"/>
    </source>
</evidence>
<comment type="pathway">
    <text evidence="1">Cofactor biosynthesis; tetrahydrofolate biosynthesis; 5,6,7,8-tetrahydrofolate from 7,8-dihydrofolate: step 1/1.</text>
</comment>
<keyword evidence="4" id="KW-0521">NADP</keyword>
<dbReference type="GO" id="GO:0006730">
    <property type="term" value="P:one-carbon metabolic process"/>
    <property type="evidence" value="ECO:0007669"/>
    <property type="project" value="UniProtKB-KW"/>
</dbReference>
<dbReference type="InterPro" id="IPR001796">
    <property type="entry name" value="DHFR_dom"/>
</dbReference>
<dbReference type="PANTHER" id="PTHR48069:SF3">
    <property type="entry name" value="DIHYDROFOLATE REDUCTASE"/>
    <property type="match status" value="1"/>
</dbReference>
<evidence type="ECO:0000256" key="4">
    <source>
        <dbReference type="ARBA" id="ARBA00022857"/>
    </source>
</evidence>
<evidence type="ECO:0000259" key="7">
    <source>
        <dbReference type="PROSITE" id="PS51330"/>
    </source>
</evidence>
<dbReference type="PRINTS" id="PR00070">
    <property type="entry name" value="DHFR"/>
</dbReference>
<dbReference type="SUPFAM" id="SSF53597">
    <property type="entry name" value="Dihydrofolate reductase-like"/>
    <property type="match status" value="1"/>
</dbReference>
<dbReference type="Proteomes" id="UP000596381">
    <property type="component" value="Segment"/>
</dbReference>
<dbReference type="CDD" id="cd00209">
    <property type="entry name" value="DHFR"/>
    <property type="match status" value="1"/>
</dbReference>
<dbReference type="GO" id="GO:0046655">
    <property type="term" value="P:folic acid metabolic process"/>
    <property type="evidence" value="ECO:0007669"/>
    <property type="project" value="TreeGrafter"/>
</dbReference>
<reference evidence="8 9" key="1">
    <citation type="submission" date="2020-12" db="EMBL/GenBank/DDBJ databases">
        <title>Genomic characterization of four novel bacteriophages infecting Klebsiella pneumoniae.</title>
        <authorList>
            <person name="Estrada Bonilla B."/>
            <person name="Costa A.R."/>
            <person name="van Rossum T."/>
            <person name="Hagedoorn S."/>
            <person name="Wallinga H."/>
            <person name="Xiao M."/>
            <person name="Song W."/>
            <person name="Haas P.-J."/>
            <person name="Nobrega F.L."/>
            <person name="Brouns S.J.J."/>
        </authorList>
    </citation>
    <scope>NUCLEOTIDE SEQUENCE [LARGE SCALE GENOMIC DNA]</scope>
</reference>
<dbReference type="EMBL" id="MW394391">
    <property type="protein sequence ID" value="QQV92164.1"/>
    <property type="molecule type" value="Genomic_DNA"/>
</dbReference>
<dbReference type="PROSITE" id="PS51330">
    <property type="entry name" value="DHFR_2"/>
    <property type="match status" value="1"/>
</dbReference>
<evidence type="ECO:0000256" key="3">
    <source>
        <dbReference type="ARBA" id="ARBA00022563"/>
    </source>
</evidence>
<dbReference type="GO" id="GO:0004146">
    <property type="term" value="F:dihydrofolate reductase activity"/>
    <property type="evidence" value="ECO:0007669"/>
    <property type="project" value="UniProtKB-EC"/>
</dbReference>
<dbReference type="EC" id="1.5.1.3" evidence="2"/>
<dbReference type="GO" id="GO:0046654">
    <property type="term" value="P:tetrahydrofolate biosynthetic process"/>
    <property type="evidence" value="ECO:0007669"/>
    <property type="project" value="InterPro"/>
</dbReference>
<evidence type="ECO:0000256" key="6">
    <source>
        <dbReference type="RuleBase" id="RU004474"/>
    </source>
</evidence>
<dbReference type="InterPro" id="IPR024072">
    <property type="entry name" value="DHFR-like_dom_sf"/>
</dbReference>
<keyword evidence="9" id="KW-1185">Reference proteome</keyword>